<dbReference type="Proteomes" id="UP001305815">
    <property type="component" value="Chromosome"/>
</dbReference>
<dbReference type="RefSeq" id="WP_316266614.1">
    <property type="nucleotide sequence ID" value="NZ_AP027742.1"/>
</dbReference>
<dbReference type="EMBL" id="AP027742">
    <property type="protein sequence ID" value="BDZ76985.1"/>
    <property type="molecule type" value="Genomic_DNA"/>
</dbReference>
<protein>
    <submittedName>
        <fullName evidence="3">Membrane protein</fullName>
    </submittedName>
</protein>
<evidence type="ECO:0000256" key="1">
    <source>
        <dbReference type="SAM" id="Phobius"/>
    </source>
</evidence>
<feature type="domain" description="Tape measure protein N-terminal" evidence="2">
    <location>
        <begin position="55"/>
        <end position="237"/>
    </location>
</feature>
<reference evidence="4" key="1">
    <citation type="journal article" date="2023" name="Int. J. Syst. Evol. Microbiol.">
        <title>Claveliimonas bilis gen. nov., sp. nov., deoxycholic acid-producing bacteria isolated from human faeces, and reclassification of Sellimonas monacensis Zenner et al. 2021 as Claveliimonas monacensis comb. nov.</title>
        <authorList>
            <person name="Hisatomi A."/>
            <person name="Kastawa N.W.E.P.G."/>
            <person name="Song I."/>
            <person name="Ohkuma M."/>
            <person name="Fukiya S."/>
            <person name="Sakamoto M."/>
        </authorList>
    </citation>
    <scope>NUCLEOTIDE SEQUENCE [LARGE SCALE GENOMIC DNA]</scope>
    <source>
        <strain evidence="4">12BBH14</strain>
    </source>
</reference>
<evidence type="ECO:0000259" key="2">
    <source>
        <dbReference type="Pfam" id="PF20155"/>
    </source>
</evidence>
<proteinExistence type="predicted"/>
<gene>
    <name evidence="3" type="ORF">Lac1_11680</name>
</gene>
<keyword evidence="1" id="KW-1133">Transmembrane helix</keyword>
<dbReference type="Pfam" id="PF20155">
    <property type="entry name" value="TMP_3"/>
    <property type="match status" value="1"/>
</dbReference>
<name>A0ABN6YWF5_9FIRM</name>
<accession>A0ABN6YWF5</accession>
<keyword evidence="4" id="KW-1185">Reference proteome</keyword>
<dbReference type="InterPro" id="IPR016024">
    <property type="entry name" value="ARM-type_fold"/>
</dbReference>
<dbReference type="SUPFAM" id="SSF48371">
    <property type="entry name" value="ARM repeat"/>
    <property type="match status" value="1"/>
</dbReference>
<feature type="transmembrane region" description="Helical" evidence="1">
    <location>
        <begin position="521"/>
        <end position="541"/>
    </location>
</feature>
<keyword evidence="1" id="KW-0812">Transmembrane</keyword>
<dbReference type="InterPro" id="IPR013491">
    <property type="entry name" value="Tape_meas_N"/>
</dbReference>
<evidence type="ECO:0000313" key="4">
    <source>
        <dbReference type="Proteomes" id="UP001305815"/>
    </source>
</evidence>
<organism evidence="3 4">
    <name type="scientific">Claveliimonas bilis</name>
    <dbReference type="NCBI Taxonomy" id="3028070"/>
    <lineage>
        <taxon>Bacteria</taxon>
        <taxon>Bacillati</taxon>
        <taxon>Bacillota</taxon>
        <taxon>Clostridia</taxon>
        <taxon>Lachnospirales</taxon>
        <taxon>Lachnospiraceae</taxon>
        <taxon>Claveliimonas</taxon>
    </lineage>
</organism>
<feature type="transmembrane region" description="Helical" evidence="1">
    <location>
        <begin position="465"/>
        <end position="485"/>
    </location>
</feature>
<evidence type="ECO:0000313" key="3">
    <source>
        <dbReference type="EMBL" id="BDZ76985.1"/>
    </source>
</evidence>
<keyword evidence="1" id="KW-0472">Membrane</keyword>
<dbReference type="NCBIfam" id="TIGR02675">
    <property type="entry name" value="tape_meas_nterm"/>
    <property type="match status" value="1"/>
</dbReference>
<sequence>MAADGHLNFDTRIDESGFNQGISKLNGLAKSGIATVGKALAGVTAALGAGAVAGVKYNASIEQYQTSFEVMTGSAEKAAQIVKELTKIGAETPFEMTGLADTTQLLMNYGLTADDAIDKMMMLGDISQGNADKMNRIAMAYGQMSSAGKVQLEDIKQMIEAGFNPLQEISETTGESMGSLYDRISKGTISVDEITASMERATSAGGKYYQSMEKQSKTVTGQLSTLKDNAMQLLGSLTSGISGVLGEDILPAVNEMLGSLNDAFESGGFQGFLEELGNAVPAVQGMTDAIGALAEKLQGMSASELSDLGKMALTIGASVPALMLFANGIGTVVTASQGIQQITGGLLSGIKKLPGTFSSLGKSAKSVVPALDEVKTGMMQMGLSIKDNDAAKLMGASMKGGAAQAKTGVAGILSAMKPFASLFISSFGFAAIAGAAVAGLGLLYNTFGSEISQLIFMVQSKGPEVITNFCTGITSALPNLIAQGTTLLNSLMMAITANIPALVAGGISIVSGLVSGIASQLPLLIPTALQMILTLVSALIANAGQLVSAGLNLLTGLVQGLMNALPQLINAAPTIIGNLASAIISNLPKIVTAGIQIITQLAVGVIRAVPQLLGKIPQIISQIKNAFTSVDWGSVGLNIIQGIASGIASAAGALVDAAVSAATNALDWVKSKLGIHSPSTVFRDQVGKMMALGMGQGFQKNIPVKEMDRGIQNALGYLQRNNATMKAEPFISGRNVAYAGNAYFDSRMSKDIQDLIDVSKRFARYANRPLEAYFDVDSRRMAKTTAVPMQQEIDKNNKLKKMLKGER</sequence>
<feature type="transmembrane region" description="Helical" evidence="1">
    <location>
        <begin position="491"/>
        <end position="514"/>
    </location>
</feature>
<feature type="transmembrane region" description="Helical" evidence="1">
    <location>
        <begin position="422"/>
        <end position="444"/>
    </location>
</feature>